<accession>A0A7M3DR88</accession>
<dbReference type="Proteomes" id="UP000292974">
    <property type="component" value="Unassembled WGS sequence"/>
</dbReference>
<sequence>MCAFISIIPRAFPFFFESRNALSLCFHAIPGAKPLRTFAGIALEHDAEKCQRFSGDTML</sequence>
<organism evidence="1 2">
    <name type="scientific">Rhizobium leguminosarum</name>
    <dbReference type="NCBI Taxonomy" id="384"/>
    <lineage>
        <taxon>Bacteria</taxon>
        <taxon>Pseudomonadati</taxon>
        <taxon>Pseudomonadota</taxon>
        <taxon>Alphaproteobacteria</taxon>
        <taxon>Hyphomicrobiales</taxon>
        <taxon>Rhizobiaceae</taxon>
        <taxon>Rhizobium/Agrobacterium group</taxon>
        <taxon>Rhizobium</taxon>
    </lineage>
</organism>
<dbReference type="AlphaFoldDB" id="A0A7M3DR88"/>
<comment type="caution">
    <text evidence="1">The sequence shown here is derived from an EMBL/GenBank/DDBJ whole genome shotgun (WGS) entry which is preliminary data.</text>
</comment>
<evidence type="ECO:0000313" key="1">
    <source>
        <dbReference type="EMBL" id="TAY51188.1"/>
    </source>
</evidence>
<evidence type="ECO:0000313" key="2">
    <source>
        <dbReference type="Proteomes" id="UP000292974"/>
    </source>
</evidence>
<protein>
    <submittedName>
        <fullName evidence="1">Uncharacterized protein</fullName>
    </submittedName>
</protein>
<dbReference type="EMBL" id="SIOP01000001">
    <property type="protein sequence ID" value="TAY51188.1"/>
    <property type="molecule type" value="Genomic_DNA"/>
</dbReference>
<reference evidence="1 2" key="1">
    <citation type="submission" date="2019-02" db="EMBL/GenBank/DDBJ databases">
        <title>The genomic architecture of introgression among sibling species of bacteria.</title>
        <authorList>
            <person name="Cavassim M.I.A."/>
            <person name="Moeskjaer S."/>
            <person name="Moslemi C."/>
            <person name="Fields B."/>
            <person name="Bachmann A."/>
            <person name="Vilhjalmsson B."/>
            <person name="Schierup M.H."/>
            <person name="Young J.P.W."/>
            <person name="Andersen S.U."/>
        </authorList>
    </citation>
    <scope>NUCLEOTIDE SEQUENCE [LARGE SCALE GENOMIC DNA]</scope>
    <source>
        <strain evidence="1 2">SM135B</strain>
    </source>
</reference>
<proteinExistence type="predicted"/>
<name>A0A7M3DR88_RHILE</name>
<gene>
    <name evidence="1" type="ORF">ELH90_05475</name>
</gene>